<dbReference type="EMBL" id="VWXL01000089">
    <property type="protein sequence ID" value="MVB12365.1"/>
    <property type="molecule type" value="Genomic_DNA"/>
</dbReference>
<dbReference type="PROSITE" id="PS50989">
    <property type="entry name" value="COA_CT_CTER"/>
    <property type="match status" value="1"/>
</dbReference>
<dbReference type="GO" id="GO:0004485">
    <property type="term" value="F:methylcrotonoyl-CoA carboxylase activity"/>
    <property type="evidence" value="ECO:0007669"/>
    <property type="project" value="TreeGrafter"/>
</dbReference>
<accession>A0A6N8I372</accession>
<dbReference type="GO" id="GO:0006552">
    <property type="term" value="P:L-leucine catabolic process"/>
    <property type="evidence" value="ECO:0007669"/>
    <property type="project" value="TreeGrafter"/>
</dbReference>
<dbReference type="InterPro" id="IPR011762">
    <property type="entry name" value="COA_CT_N"/>
</dbReference>
<dbReference type="Gene3D" id="3.90.226.10">
    <property type="entry name" value="2-enoyl-CoA Hydratase, Chain A, domain 1"/>
    <property type="match status" value="2"/>
</dbReference>
<reference evidence="3 4" key="1">
    <citation type="submission" date="2019-09" db="EMBL/GenBank/DDBJ databases">
        <title>Genome sequence of Clostridium sp. EA1.</title>
        <authorList>
            <person name="Poehlein A."/>
            <person name="Bengelsdorf F.R."/>
            <person name="Daniel R."/>
        </authorList>
    </citation>
    <scope>NUCLEOTIDE SEQUENCE [LARGE SCALE GENOMIC DNA]</scope>
    <source>
        <strain evidence="3 4">EA1</strain>
    </source>
</reference>
<dbReference type="AlphaFoldDB" id="A0A6N8I372"/>
<organism evidence="3 4">
    <name type="scientific">Caproicibacter fermentans</name>
    <dbReference type="NCBI Taxonomy" id="2576756"/>
    <lineage>
        <taxon>Bacteria</taxon>
        <taxon>Bacillati</taxon>
        <taxon>Bacillota</taxon>
        <taxon>Clostridia</taxon>
        <taxon>Eubacteriales</taxon>
        <taxon>Acutalibacteraceae</taxon>
        <taxon>Caproicibacter</taxon>
    </lineage>
</organism>
<evidence type="ECO:0000313" key="4">
    <source>
        <dbReference type="Proteomes" id="UP000469440"/>
    </source>
</evidence>
<comment type="caution">
    <text evidence="3">The sequence shown here is derived from an EMBL/GenBank/DDBJ whole genome shotgun (WGS) entry which is preliminary data.</text>
</comment>
<sequence length="587" mass="64718">MSNHEYSMPGYFQNMPVAGSPLSRLNEENEAEFKKVEEEILQLVKEAEDAGRSDESIRQSGQMTAMDRVRALVDEGTWCPLNSLYNPAGNANHSTAIIKGLGRIHGKWAVVVASDNKKLAGAWVPGQSENLLRASDTAKCLHIPLVYILNCSGVKLDEQEKVYANRRGGGTPFYRNAELQQLGVPVIVGIYGTNPAGGGYHSISPTVLIAHAKANMAVGGAGILGGMNPKGYMDLEGAEQLIKAQSQAKTDPPGSIAVHYSQTGFFREVYTEELGVLEAIKKYMDDIPAYNLDFFRVDDPREPQYDPNELYDVVPMNQKKPYNIYDVLGRVFDNSEFSEFKPGYGPEIVTGLAKIDGLLVGVVANMQGLLMQYPEYKENAVGIGGKLYRQGLIKMNEFVTLCARDRLPVIWIQDTTGIDVGDDAERAELLGLGQSLIYSIENSGVPQMEITLRKGSAAAHYVMGGPQGNNTNAFSLGTAATEMFVMNGETAAAAMYSRRLVKDKKAGKDLQPTIDKMNEMIQEYVEKSRPKFCAQEGFVDEVVQLPRIRGYAKAFVNSVYQNPESICAFHQMLLPRVLRDYNTFQKK</sequence>
<keyword evidence="4" id="KW-1185">Reference proteome</keyword>
<dbReference type="Proteomes" id="UP000469440">
    <property type="component" value="Unassembled WGS sequence"/>
</dbReference>
<dbReference type="Pfam" id="PF01039">
    <property type="entry name" value="Carboxyl_trans"/>
    <property type="match status" value="1"/>
</dbReference>
<dbReference type="InterPro" id="IPR029045">
    <property type="entry name" value="ClpP/crotonase-like_dom_sf"/>
</dbReference>
<dbReference type="PANTHER" id="PTHR22855:SF13">
    <property type="entry name" value="METHYLCROTONOYL-COA CARBOXYLASE BETA CHAIN, MITOCHONDRIAL"/>
    <property type="match status" value="1"/>
</dbReference>
<dbReference type="PROSITE" id="PS50980">
    <property type="entry name" value="COA_CT_NTER"/>
    <property type="match status" value="1"/>
</dbReference>
<evidence type="ECO:0000313" key="3">
    <source>
        <dbReference type="EMBL" id="MVB12365.1"/>
    </source>
</evidence>
<evidence type="ECO:0000259" key="1">
    <source>
        <dbReference type="PROSITE" id="PS50980"/>
    </source>
</evidence>
<dbReference type="Gene3D" id="1.20.5.680">
    <property type="entry name" value="Single Helix bin"/>
    <property type="match status" value="1"/>
</dbReference>
<gene>
    <name evidence="3" type="primary">gcdA</name>
    <name evidence="3" type="ORF">CAFE_31000</name>
</gene>
<protein>
    <submittedName>
        <fullName evidence="3">Glutaconyl-CoA decarboxylase subunit alpha</fullName>
    </submittedName>
</protein>
<feature type="domain" description="CoA carboxyltransferase C-terminal" evidence="2">
    <location>
        <begin position="296"/>
        <end position="565"/>
    </location>
</feature>
<proteinExistence type="predicted"/>
<dbReference type="InterPro" id="IPR034733">
    <property type="entry name" value="AcCoA_carboxyl_beta"/>
</dbReference>
<name>A0A6N8I372_9FIRM</name>
<evidence type="ECO:0000259" key="2">
    <source>
        <dbReference type="PROSITE" id="PS50989"/>
    </source>
</evidence>
<dbReference type="RefSeq" id="WP_156991142.1">
    <property type="nucleotide sequence ID" value="NZ_VWXL01000089.1"/>
</dbReference>
<dbReference type="OrthoDB" id="9803706at2"/>
<dbReference type="InterPro" id="IPR045190">
    <property type="entry name" value="MCCB/AccD1-like"/>
</dbReference>
<dbReference type="GO" id="GO:1905202">
    <property type="term" value="C:methylcrotonoyl-CoA carboxylase complex"/>
    <property type="evidence" value="ECO:0007669"/>
    <property type="project" value="TreeGrafter"/>
</dbReference>
<dbReference type="SUPFAM" id="SSF52096">
    <property type="entry name" value="ClpP/crotonase"/>
    <property type="match status" value="2"/>
</dbReference>
<dbReference type="PANTHER" id="PTHR22855">
    <property type="entry name" value="ACETYL, PROPIONYL, PYRUVATE, AND GLUTACONYL CARBOXYLASE-RELATED"/>
    <property type="match status" value="1"/>
</dbReference>
<feature type="domain" description="CoA carboxyltransferase N-terminal" evidence="1">
    <location>
        <begin position="33"/>
        <end position="299"/>
    </location>
</feature>
<dbReference type="InterPro" id="IPR011763">
    <property type="entry name" value="COA_CT_C"/>
</dbReference>